<dbReference type="SUPFAM" id="SSF53720">
    <property type="entry name" value="ALDH-like"/>
    <property type="match status" value="1"/>
</dbReference>
<dbReference type="KEGG" id="csx:CSING_05265"/>
<comment type="similarity">
    <text evidence="1 4">Belongs to the aldehyde dehydrogenase family.</text>
</comment>
<dbReference type="Pfam" id="PF00171">
    <property type="entry name" value="Aldedh"/>
    <property type="match status" value="1"/>
</dbReference>
<dbReference type="PANTHER" id="PTHR43353:SF6">
    <property type="entry name" value="CYTOPLASMIC ALDEHYDE DEHYDROGENASE (EUROFUNG)"/>
    <property type="match status" value="1"/>
</dbReference>
<dbReference type="EC" id="1.2.1.79" evidence="6"/>
<proteinExistence type="inferred from homology"/>
<dbReference type="InterPro" id="IPR016163">
    <property type="entry name" value="Ald_DH_C"/>
</dbReference>
<dbReference type="Gene3D" id="3.40.605.10">
    <property type="entry name" value="Aldehyde Dehydrogenase, Chain A, domain 1"/>
    <property type="match status" value="1"/>
</dbReference>
<evidence type="ECO:0000313" key="6">
    <source>
        <dbReference type="EMBL" id="AJI78592.1"/>
    </source>
</evidence>
<evidence type="ECO:0000313" key="7">
    <source>
        <dbReference type="Proteomes" id="UP000031890"/>
    </source>
</evidence>
<accession>A0A0B6EQ52</accession>
<dbReference type="GO" id="GO:0036243">
    <property type="term" value="F:succinate-semialdehyde dehydrogenase (NADP+) activity"/>
    <property type="evidence" value="ECO:0007669"/>
    <property type="project" value="UniProtKB-EC"/>
</dbReference>
<dbReference type="OrthoDB" id="6882680at2"/>
<dbReference type="GO" id="GO:0102810">
    <property type="term" value="F:glutarate-semialdehyde dehydrogenase (NADP+) activity"/>
    <property type="evidence" value="ECO:0007669"/>
    <property type="project" value="UniProtKB-EC"/>
</dbReference>
<dbReference type="EC" id="1.2.1.16" evidence="6"/>
<protein>
    <submittedName>
        <fullName evidence="6">NAD-dependent aldehyde dehydrogenase</fullName>
        <ecNumber evidence="6">1.2.1.16</ecNumber>
        <ecNumber evidence="6">1.2.1.20</ecNumber>
        <ecNumber evidence="6">1.2.1.79</ecNumber>
    </submittedName>
</protein>
<gene>
    <name evidence="6" type="primary">gabD2</name>
    <name evidence="6" type="ORF">CSING_05265</name>
</gene>
<dbReference type="InterPro" id="IPR016161">
    <property type="entry name" value="Ald_DH/histidinol_DH"/>
</dbReference>
<dbReference type="STRING" id="161899.CSING_05265"/>
<feature type="active site" evidence="3">
    <location>
        <position position="253"/>
    </location>
</feature>
<dbReference type="FunFam" id="3.40.309.10:FF:000009">
    <property type="entry name" value="Aldehyde dehydrogenase A"/>
    <property type="match status" value="1"/>
</dbReference>
<dbReference type="EMBL" id="CP010827">
    <property type="protein sequence ID" value="AJI78592.1"/>
    <property type="molecule type" value="Genomic_DNA"/>
</dbReference>
<evidence type="ECO:0000256" key="4">
    <source>
        <dbReference type="RuleBase" id="RU003345"/>
    </source>
</evidence>
<dbReference type="Proteomes" id="UP000031890">
    <property type="component" value="Chromosome"/>
</dbReference>
<dbReference type="RefSeq" id="WP_042533182.1">
    <property type="nucleotide sequence ID" value="NZ_CP010827.1"/>
</dbReference>
<dbReference type="PROSITE" id="PS00687">
    <property type="entry name" value="ALDEHYDE_DEHYDR_GLU"/>
    <property type="match status" value="1"/>
</dbReference>
<evidence type="ECO:0000256" key="1">
    <source>
        <dbReference type="ARBA" id="ARBA00009986"/>
    </source>
</evidence>
<dbReference type="InterPro" id="IPR050740">
    <property type="entry name" value="Aldehyde_DH_Superfamily"/>
</dbReference>
<keyword evidence="2 4" id="KW-0560">Oxidoreductase</keyword>
<dbReference type="PANTHER" id="PTHR43353">
    <property type="entry name" value="SUCCINATE-SEMIALDEHYDE DEHYDROGENASE, MITOCHONDRIAL"/>
    <property type="match status" value="1"/>
</dbReference>
<dbReference type="InterPro" id="IPR016162">
    <property type="entry name" value="Ald_DH_N"/>
</dbReference>
<dbReference type="HOGENOM" id="CLU_005391_1_0_11"/>
<name>A0A0B6EQ52_9CORY</name>
<dbReference type="InterPro" id="IPR015590">
    <property type="entry name" value="Aldehyde_DH_dom"/>
</dbReference>
<dbReference type="GO" id="GO:0004777">
    <property type="term" value="F:succinate-semialdehyde dehydrogenase (NAD+) activity"/>
    <property type="evidence" value="ECO:0007669"/>
    <property type="project" value="TreeGrafter"/>
</dbReference>
<reference evidence="6 7" key="1">
    <citation type="journal article" date="2015" name="Genome Announc.">
        <title>Complete Genome Sequence and Annotation of Corynebacterium singulare DSM 44357, Isolated from a Human Semen Specimen.</title>
        <authorList>
            <person name="Merten M."/>
            <person name="Brinkrolf K."/>
            <person name="Albersmeier A."/>
            <person name="Kutter Y."/>
            <person name="Ruckert C."/>
            <person name="Tauch A."/>
        </authorList>
    </citation>
    <scope>NUCLEOTIDE SEQUENCE [LARGE SCALE GENOMIC DNA]</scope>
    <source>
        <strain evidence="6">IBS B52218</strain>
    </source>
</reference>
<feature type="domain" description="Aldehyde dehydrogenase" evidence="5">
    <location>
        <begin position="30"/>
        <end position="480"/>
    </location>
</feature>
<evidence type="ECO:0000256" key="3">
    <source>
        <dbReference type="PROSITE-ProRule" id="PRU10007"/>
    </source>
</evidence>
<organism evidence="6 7">
    <name type="scientific">Corynebacterium singulare</name>
    <dbReference type="NCBI Taxonomy" id="161899"/>
    <lineage>
        <taxon>Bacteria</taxon>
        <taxon>Bacillati</taxon>
        <taxon>Actinomycetota</taxon>
        <taxon>Actinomycetes</taxon>
        <taxon>Mycobacteriales</taxon>
        <taxon>Corynebacteriaceae</taxon>
        <taxon>Corynebacterium</taxon>
    </lineage>
</organism>
<dbReference type="GO" id="GO:0009450">
    <property type="term" value="P:gamma-aminobutyric acid catabolic process"/>
    <property type="evidence" value="ECO:0007669"/>
    <property type="project" value="TreeGrafter"/>
</dbReference>
<evidence type="ECO:0000256" key="2">
    <source>
        <dbReference type="ARBA" id="ARBA00023002"/>
    </source>
</evidence>
<dbReference type="EC" id="1.2.1.20" evidence="6"/>
<dbReference type="Gene3D" id="3.40.309.10">
    <property type="entry name" value="Aldehyde Dehydrogenase, Chain A, domain 2"/>
    <property type="match status" value="1"/>
</dbReference>
<dbReference type="InterPro" id="IPR029510">
    <property type="entry name" value="Ald_DH_CS_GLU"/>
</dbReference>
<dbReference type="NCBIfam" id="NF006916">
    <property type="entry name" value="PRK09407.1"/>
    <property type="match status" value="1"/>
</dbReference>
<evidence type="ECO:0000259" key="5">
    <source>
        <dbReference type="Pfam" id="PF00171"/>
    </source>
</evidence>
<sequence length="515" mass="55410">MKTFTQTRLPHRVQSFLDTDPAHDVCGTGEEHHAHAPFTGEELFRFPVATAHDVERAVEYARVGVGQGNRAAILLRLHDLVQDNEELILDLIQAENGKSRAHAYDELMDLYNCARFYAVNIRKAFGTQRHPGALPVLTKTRTQHYPLGVVGLISPWNYPLSLGVGDVLAALSADNAVVHKPDSQTTLTAILLRRLAIEAGLPEAAWQLVPGNGAEVGDALIPLVDGLSFTGSTQAGKSIAAQAAGRLIPTMLELGGKNPMLVLDDAPLKPTAQGAVRTAFSSSGQLCMSAERAYVHESIVEGFLKELTMALDQQVLGAAFSDAATIGSLTSQRQLDTVEAHVEDAVSKGATVVYGGKARPDLGPFFYEPTVLTGVTPEMDLYAAETFGPVLAVYPVHSDAEAIQRANDTNYGLSASVWSGNSRRAWKVASQLEAGMVNINEGFAAAYGSIAAPGGGVKESGLNHRHGITGMRLWANERTVAEQRLHPLAPSEHITPERFRQLVSTGMRLMKTFRL</sequence>
<dbReference type="AlphaFoldDB" id="A0A0B6EQ52"/>